<feature type="transmembrane region" description="Helical" evidence="1">
    <location>
        <begin position="133"/>
        <end position="152"/>
    </location>
</feature>
<evidence type="ECO:0008006" key="4">
    <source>
        <dbReference type="Google" id="ProtNLM"/>
    </source>
</evidence>
<reference evidence="3" key="2">
    <citation type="submission" date="2016-04" db="EMBL/GenBank/DDBJ databases">
        <title>Planomonospora sphaerica JCM9374 whole genome shotgun sequence.</title>
        <authorList>
            <person name="Suzuki T."/>
            <person name="Dohra H."/>
            <person name="Kodani S."/>
        </authorList>
    </citation>
    <scope>NUCLEOTIDE SEQUENCE [LARGE SCALE GENOMIC DNA]</scope>
    <source>
        <strain evidence="3">JCM 9374</strain>
    </source>
</reference>
<comment type="caution">
    <text evidence="2">The sequence shown here is derived from an EMBL/GenBank/DDBJ whole genome shotgun (WGS) entry which is preliminary data.</text>
</comment>
<keyword evidence="3" id="KW-1185">Reference proteome</keyword>
<dbReference type="EMBL" id="BDCX01000011">
    <property type="protein sequence ID" value="GAT68924.1"/>
    <property type="molecule type" value="Genomic_DNA"/>
</dbReference>
<feature type="transmembrane region" description="Helical" evidence="1">
    <location>
        <begin position="77"/>
        <end position="95"/>
    </location>
</feature>
<feature type="transmembrane region" description="Helical" evidence="1">
    <location>
        <begin position="107"/>
        <end position="126"/>
    </location>
</feature>
<feature type="transmembrane region" description="Helical" evidence="1">
    <location>
        <begin position="9"/>
        <end position="29"/>
    </location>
</feature>
<gene>
    <name evidence="2" type="ORF">PS9374_04589</name>
</gene>
<evidence type="ECO:0000313" key="2">
    <source>
        <dbReference type="EMBL" id="GAT68924.1"/>
    </source>
</evidence>
<evidence type="ECO:0000313" key="3">
    <source>
        <dbReference type="Proteomes" id="UP000077701"/>
    </source>
</evidence>
<keyword evidence="1" id="KW-0472">Membrane</keyword>
<reference evidence="2 3" key="1">
    <citation type="journal article" date="2016" name="Genome Announc.">
        <title>Draft Genome Sequence of Planomonospora sphaerica JCM9374, a Rare Actinomycete.</title>
        <authorList>
            <person name="Dohra H."/>
            <person name="Suzuki T."/>
            <person name="Inoue Y."/>
            <person name="Kodani S."/>
        </authorList>
    </citation>
    <scope>NUCLEOTIDE SEQUENCE [LARGE SCALE GENOMIC DNA]</scope>
    <source>
        <strain evidence="2 3">JCM 9374</strain>
    </source>
</reference>
<name>A0A161LJ74_9ACTN</name>
<protein>
    <recommendedName>
        <fullName evidence="4">Transmembrane protein</fullName>
    </recommendedName>
</protein>
<dbReference type="AlphaFoldDB" id="A0A161LJ74"/>
<proteinExistence type="predicted"/>
<dbReference type="STRING" id="161355.PS9374_04589"/>
<organism evidence="2 3">
    <name type="scientific">Planomonospora sphaerica</name>
    <dbReference type="NCBI Taxonomy" id="161355"/>
    <lineage>
        <taxon>Bacteria</taxon>
        <taxon>Bacillati</taxon>
        <taxon>Actinomycetota</taxon>
        <taxon>Actinomycetes</taxon>
        <taxon>Streptosporangiales</taxon>
        <taxon>Streptosporangiaceae</taxon>
        <taxon>Planomonospora</taxon>
    </lineage>
</organism>
<sequence>MSGKLGRRLVLAGVVGILLPLGLFGWAWLMATLFPDSPLCGHYTGCLGFLVQAWAVGRWVAIVLAWPLLYLLRIRPAWPVALLAALFLATIWRLAEALPFSLADVSLTLIVFSGVIAYPAAAWLAIPRTPRWLLALSIALLLAVYVFASLFAA</sequence>
<keyword evidence="1" id="KW-1133">Transmembrane helix</keyword>
<evidence type="ECO:0000256" key="1">
    <source>
        <dbReference type="SAM" id="Phobius"/>
    </source>
</evidence>
<dbReference type="Proteomes" id="UP000077701">
    <property type="component" value="Unassembled WGS sequence"/>
</dbReference>
<accession>A0A161LJ74</accession>
<feature type="transmembrane region" description="Helical" evidence="1">
    <location>
        <begin position="49"/>
        <end position="70"/>
    </location>
</feature>
<keyword evidence="1" id="KW-0812">Transmembrane</keyword>